<dbReference type="Proteomes" id="UP000272942">
    <property type="component" value="Unassembled WGS sequence"/>
</dbReference>
<reference evidence="2 3" key="2">
    <citation type="submission" date="2018-11" db="EMBL/GenBank/DDBJ databases">
        <authorList>
            <consortium name="Pathogen Informatics"/>
        </authorList>
    </citation>
    <scope>NUCLEOTIDE SEQUENCE [LARGE SCALE GENOMIC DNA]</scope>
    <source>
        <strain evidence="2 3">Egypt</strain>
    </source>
</reference>
<reference evidence="4" key="1">
    <citation type="submission" date="2016-06" db="UniProtKB">
        <authorList>
            <consortium name="WormBaseParasite"/>
        </authorList>
    </citation>
    <scope>IDENTIFICATION</scope>
</reference>
<dbReference type="EMBL" id="UZAN01040693">
    <property type="protein sequence ID" value="VDP70582.1"/>
    <property type="molecule type" value="Genomic_DNA"/>
</dbReference>
<keyword evidence="1" id="KW-0175">Coiled coil</keyword>
<sequence>MKKMEQTTDELRLHNLNLRTKIQDLEQRLEHEYKVQTQLQKQLNQISAEYQTVQEHATTKHTQVEQAEVCINRLNSEMRRVHSTLEAGSKKVQELSKELQSVTDQLKRVTRERDELQAQDKRLKQELHEFRITHQTPDDEASYTICISKVKRLNAEMERLTEETKHLDQVCRSESNQCLELTTELSDVKASEVMHACMYVHGSKTTSFTVNLLLCPTPQEFEKVDKFQELRHSRTRKKQQAEELRKVQTECDTKHRQLEQTREIVRELQTQLKDANEQNRGLSHTVNELTQALRARCMELDQTQLEVKNSLAQLKNTEMSVEELEMQVQQLTRQLEHSEALRAEAQNASNETSSLAAQLRIELAKRDEQLNATTSQLESSKQRVELLEKASAQQELTINEQMQERAVRESIIQRMEHEITQIKSYCSELEQELSATQERSVAMRSDLIQTQSALEEVASRQYMEDNSRGRMEASSATERVWGEFIFTPF</sequence>
<name>A0A183AA03_9TREM</name>
<gene>
    <name evidence="2" type="ORF">ECPE_LOCUS3788</name>
</gene>
<feature type="coiled-coil region" evidence="1">
    <location>
        <begin position="251"/>
        <end position="446"/>
    </location>
</feature>
<dbReference type="OrthoDB" id="6268628at2759"/>
<feature type="coiled-coil region" evidence="1">
    <location>
        <begin position="8"/>
        <end position="56"/>
    </location>
</feature>
<dbReference type="Gene3D" id="1.10.287.1490">
    <property type="match status" value="1"/>
</dbReference>
<evidence type="ECO:0000313" key="3">
    <source>
        <dbReference type="Proteomes" id="UP000272942"/>
    </source>
</evidence>
<evidence type="ECO:0000256" key="1">
    <source>
        <dbReference type="SAM" id="Coils"/>
    </source>
</evidence>
<evidence type="ECO:0000313" key="4">
    <source>
        <dbReference type="WBParaSite" id="ECPE_0000379301-mRNA-1"/>
    </source>
</evidence>
<accession>A0A183AA03</accession>
<feature type="coiled-coil region" evidence="1">
    <location>
        <begin position="85"/>
        <end position="170"/>
    </location>
</feature>
<organism evidence="4">
    <name type="scientific">Echinostoma caproni</name>
    <dbReference type="NCBI Taxonomy" id="27848"/>
    <lineage>
        <taxon>Eukaryota</taxon>
        <taxon>Metazoa</taxon>
        <taxon>Spiralia</taxon>
        <taxon>Lophotrochozoa</taxon>
        <taxon>Platyhelminthes</taxon>
        <taxon>Trematoda</taxon>
        <taxon>Digenea</taxon>
        <taxon>Plagiorchiida</taxon>
        <taxon>Echinostomata</taxon>
        <taxon>Echinostomatoidea</taxon>
        <taxon>Echinostomatidae</taxon>
        <taxon>Echinostoma</taxon>
    </lineage>
</organism>
<dbReference type="WBParaSite" id="ECPE_0000379301-mRNA-1">
    <property type="protein sequence ID" value="ECPE_0000379301-mRNA-1"/>
    <property type="gene ID" value="ECPE_0000379301"/>
</dbReference>
<keyword evidence="3" id="KW-1185">Reference proteome</keyword>
<dbReference type="AlphaFoldDB" id="A0A183AA03"/>
<proteinExistence type="predicted"/>
<protein>
    <submittedName>
        <fullName evidence="4">Coiled-coil domain-containing protein 150</fullName>
    </submittedName>
</protein>
<evidence type="ECO:0000313" key="2">
    <source>
        <dbReference type="EMBL" id="VDP70582.1"/>
    </source>
</evidence>